<dbReference type="InterPro" id="IPR041489">
    <property type="entry name" value="PDZ_6"/>
</dbReference>
<comment type="subcellular location">
    <subcellularLocation>
        <location evidence="1">Periplasm</location>
    </subcellularLocation>
</comment>
<dbReference type="GO" id="GO:0006508">
    <property type="term" value="P:proteolysis"/>
    <property type="evidence" value="ECO:0007669"/>
    <property type="project" value="UniProtKB-KW"/>
</dbReference>
<dbReference type="PRINTS" id="PR00834">
    <property type="entry name" value="PROTEASES2C"/>
</dbReference>
<feature type="active site" description="Charge relay system" evidence="8">
    <location>
        <position position="113"/>
    </location>
</feature>
<dbReference type="InterPro" id="IPR036034">
    <property type="entry name" value="PDZ_sf"/>
</dbReference>
<dbReference type="GO" id="GO:0042597">
    <property type="term" value="C:periplasmic space"/>
    <property type="evidence" value="ECO:0007669"/>
    <property type="project" value="UniProtKB-SubCell"/>
</dbReference>
<name>A0A059FV66_9PROT</name>
<dbReference type="RefSeq" id="WP_241764658.1">
    <property type="nucleotide sequence ID" value="NZ_ARYK01000001.1"/>
</dbReference>
<dbReference type="AlphaFoldDB" id="A0A059FV66"/>
<protein>
    <submittedName>
        <fullName evidence="11">Do family protease</fullName>
    </submittedName>
</protein>
<evidence type="ECO:0000256" key="8">
    <source>
        <dbReference type="PIRSR" id="PIRSR611782-1"/>
    </source>
</evidence>
<dbReference type="Pfam" id="PF00595">
    <property type="entry name" value="PDZ"/>
    <property type="match status" value="1"/>
</dbReference>
<evidence type="ECO:0000256" key="3">
    <source>
        <dbReference type="ARBA" id="ARBA00022729"/>
    </source>
</evidence>
<dbReference type="PANTHER" id="PTHR43343:SF3">
    <property type="entry name" value="PROTEASE DO-LIKE 8, CHLOROPLASTIC"/>
    <property type="match status" value="1"/>
</dbReference>
<feature type="domain" description="PDZ" evidence="10">
    <location>
        <begin position="278"/>
        <end position="354"/>
    </location>
</feature>
<keyword evidence="5" id="KW-0574">Periplasm</keyword>
<feature type="binding site" evidence="9">
    <location>
        <begin position="274"/>
        <end position="278"/>
    </location>
    <ligand>
        <name>substrate</name>
    </ligand>
</feature>
<dbReference type="SUPFAM" id="SSF50494">
    <property type="entry name" value="Trypsin-like serine proteases"/>
    <property type="match status" value="1"/>
</dbReference>
<keyword evidence="6" id="KW-0378">Hydrolase</keyword>
<keyword evidence="3" id="KW-0732">Signal</keyword>
<dbReference type="PANTHER" id="PTHR43343">
    <property type="entry name" value="PEPTIDASE S12"/>
    <property type="match status" value="1"/>
</dbReference>
<dbReference type="eggNOG" id="COG0265">
    <property type="taxonomic scope" value="Bacteria"/>
</dbReference>
<evidence type="ECO:0000256" key="6">
    <source>
        <dbReference type="ARBA" id="ARBA00022801"/>
    </source>
</evidence>
<dbReference type="InterPro" id="IPR001940">
    <property type="entry name" value="Peptidase_S1C"/>
</dbReference>
<evidence type="ECO:0000313" key="11">
    <source>
        <dbReference type="EMBL" id="KCZ94497.1"/>
    </source>
</evidence>
<accession>A0A059FV66</accession>
<evidence type="ECO:0000256" key="4">
    <source>
        <dbReference type="ARBA" id="ARBA00022737"/>
    </source>
</evidence>
<dbReference type="InterPro" id="IPR001478">
    <property type="entry name" value="PDZ"/>
</dbReference>
<feature type="domain" description="PDZ" evidence="10">
    <location>
        <begin position="388"/>
        <end position="464"/>
    </location>
</feature>
<evidence type="ECO:0000256" key="2">
    <source>
        <dbReference type="ARBA" id="ARBA00022670"/>
    </source>
</evidence>
<comment type="caution">
    <text evidence="11">The sequence shown here is derived from an EMBL/GenBank/DDBJ whole genome shotgun (WGS) entry which is preliminary data.</text>
</comment>
<reference evidence="11 12" key="1">
    <citation type="journal article" date="2014" name="Antonie Van Leeuwenhoek">
        <title>Hyphomonas beringensis sp. nov. and Hyphomonas chukchiensis sp. nov., isolated from surface seawater of the Bering Sea and Chukchi Sea.</title>
        <authorList>
            <person name="Li C."/>
            <person name="Lai Q."/>
            <person name="Li G."/>
            <person name="Dong C."/>
            <person name="Wang J."/>
            <person name="Liao Y."/>
            <person name="Shao Z."/>
        </authorList>
    </citation>
    <scope>NUCLEOTIDE SEQUENCE [LARGE SCALE GENOMIC DNA]</scope>
    <source>
        <strain evidence="11 12">MHS-2</strain>
    </source>
</reference>
<evidence type="ECO:0000259" key="10">
    <source>
        <dbReference type="PROSITE" id="PS50106"/>
    </source>
</evidence>
<dbReference type="PROSITE" id="PS50106">
    <property type="entry name" value="PDZ"/>
    <property type="match status" value="2"/>
</dbReference>
<feature type="binding site" evidence="9">
    <location>
        <position position="113"/>
    </location>
    <ligand>
        <name>substrate</name>
    </ligand>
</feature>
<feature type="binding site" evidence="9">
    <location>
        <position position="143"/>
    </location>
    <ligand>
        <name>substrate</name>
    </ligand>
</feature>
<sequence>MVHSIPMTKHVSKLLAVAGLAVLTLLILVLLPLFAEAQRLPESRAEMELSFAPLVKQTAPSVVNVYTQKRVTSRMSPIEQFFSGGVVPQERIQNSLGSGVIVGADGVIVTNNHVIEGAESFRVVLSDRREYSAELVLADERTDLAVLKIDTDGASLPTLPYADTRAAQVGDLVLAIGNPFGIGQTVTSGILSATARTDVGISDYAFFLQTDAAVNPGNSGGALINARGELVGVNTAIFSRSGGSNGIGFAIPAEMVKRVVDAAINEGTFVRPWLGLAGQAVSYDIAKAQGLTRPVGVMVTEVYEGGPADKAGLRRGDLVTEIDGREVFDEKGLKFLAAIKSPGESAELSFLRGGKSLSKRVRLAPPPGATAADIVLLDGENVFSGARVVELSPRLAEENGLDPFQKGSGIYIHSVLRRSIARNYFRPGDIIRSVNGVSTKSVKDLEKVLKPTTRSWNIELERNGHMIKGTVSL</sequence>
<dbReference type="SMART" id="SM00228">
    <property type="entry name" value="PDZ"/>
    <property type="match status" value="2"/>
</dbReference>
<dbReference type="NCBIfam" id="TIGR02037">
    <property type="entry name" value="degP_htrA_DO"/>
    <property type="match status" value="1"/>
</dbReference>
<gene>
    <name evidence="11" type="ORF">HJO_03945</name>
</gene>
<dbReference type="Proteomes" id="UP000025171">
    <property type="component" value="Unassembled WGS sequence"/>
</dbReference>
<evidence type="ECO:0000256" key="7">
    <source>
        <dbReference type="ARBA" id="ARBA00022825"/>
    </source>
</evidence>
<dbReference type="Pfam" id="PF13365">
    <property type="entry name" value="Trypsin_2"/>
    <property type="match status" value="1"/>
</dbReference>
<dbReference type="InterPro" id="IPR009003">
    <property type="entry name" value="Peptidase_S1_PA"/>
</dbReference>
<keyword evidence="12" id="KW-1185">Reference proteome</keyword>
<feature type="active site" description="Charge relay system" evidence="8">
    <location>
        <position position="143"/>
    </location>
</feature>
<evidence type="ECO:0000256" key="1">
    <source>
        <dbReference type="ARBA" id="ARBA00004418"/>
    </source>
</evidence>
<dbReference type="STRING" id="1280950.HJO_03945"/>
<dbReference type="EMBL" id="ARYK01000001">
    <property type="protein sequence ID" value="KCZ94497.1"/>
    <property type="molecule type" value="Genomic_DNA"/>
</dbReference>
<dbReference type="Gene3D" id="2.40.10.120">
    <property type="match status" value="1"/>
</dbReference>
<evidence type="ECO:0000256" key="9">
    <source>
        <dbReference type="PIRSR" id="PIRSR611782-2"/>
    </source>
</evidence>
<dbReference type="InterPro" id="IPR011782">
    <property type="entry name" value="Pept_S1C_Do"/>
</dbReference>
<dbReference type="SUPFAM" id="SSF50156">
    <property type="entry name" value="PDZ domain-like"/>
    <property type="match status" value="2"/>
</dbReference>
<dbReference type="Gene3D" id="2.30.42.10">
    <property type="match status" value="2"/>
</dbReference>
<dbReference type="PATRIC" id="fig|1280950.3.peg.804"/>
<feature type="active site" description="Charge relay system" evidence="8">
    <location>
        <position position="219"/>
    </location>
</feature>
<feature type="binding site" evidence="9">
    <location>
        <begin position="217"/>
        <end position="219"/>
    </location>
    <ligand>
        <name>substrate</name>
    </ligand>
</feature>
<dbReference type="InterPro" id="IPR051201">
    <property type="entry name" value="Chloro_Bact_Ser_Proteases"/>
</dbReference>
<dbReference type="Pfam" id="PF17820">
    <property type="entry name" value="PDZ_6"/>
    <property type="match status" value="1"/>
</dbReference>
<keyword evidence="2 11" id="KW-0645">Protease</keyword>
<proteinExistence type="predicted"/>
<keyword evidence="7" id="KW-0720">Serine protease</keyword>
<evidence type="ECO:0000313" key="12">
    <source>
        <dbReference type="Proteomes" id="UP000025171"/>
    </source>
</evidence>
<evidence type="ECO:0000256" key="5">
    <source>
        <dbReference type="ARBA" id="ARBA00022764"/>
    </source>
</evidence>
<dbReference type="GO" id="GO:0004252">
    <property type="term" value="F:serine-type endopeptidase activity"/>
    <property type="evidence" value="ECO:0007669"/>
    <property type="project" value="InterPro"/>
</dbReference>
<organism evidence="11 12">
    <name type="scientific">Hyphomonas johnsonii MHS-2</name>
    <dbReference type="NCBI Taxonomy" id="1280950"/>
    <lineage>
        <taxon>Bacteria</taxon>
        <taxon>Pseudomonadati</taxon>
        <taxon>Pseudomonadota</taxon>
        <taxon>Alphaproteobacteria</taxon>
        <taxon>Hyphomonadales</taxon>
        <taxon>Hyphomonadaceae</taxon>
        <taxon>Hyphomonas</taxon>
    </lineage>
</organism>
<keyword evidence="4" id="KW-0677">Repeat</keyword>